<dbReference type="EC" id="2.7.1.-" evidence="5"/>
<dbReference type="InterPro" id="IPR042080">
    <property type="entry name" value="RNA_2'-PTrans_N"/>
</dbReference>
<dbReference type="GO" id="GO:0003950">
    <property type="term" value="F:NAD+ poly-ADP-ribosyltransferase activity"/>
    <property type="evidence" value="ECO:0007669"/>
    <property type="project" value="InterPro"/>
</dbReference>
<organism evidence="6 7">
    <name type="scientific">Lentilactobacillus parafarraginis DSM 18390 = JCM 14109</name>
    <dbReference type="NCBI Taxonomy" id="1423786"/>
    <lineage>
        <taxon>Bacteria</taxon>
        <taxon>Bacillati</taxon>
        <taxon>Bacillota</taxon>
        <taxon>Bacilli</taxon>
        <taxon>Lactobacillales</taxon>
        <taxon>Lactobacillaceae</taxon>
        <taxon>Lentilactobacillus</taxon>
    </lineage>
</organism>
<evidence type="ECO:0000256" key="5">
    <source>
        <dbReference type="HAMAP-Rule" id="MF_00299"/>
    </source>
</evidence>
<dbReference type="Pfam" id="PF01885">
    <property type="entry name" value="PTS_2-RNA"/>
    <property type="match status" value="1"/>
</dbReference>
<sequence>MIASLDRQLTRLSKRLSFVLRHHPDKIGIHLDQYGRVNLADLITHFNRHFGTPINEAIIRKIMAQSDKQRYAIEGTMIRALYGHSIPVKPLTPPTMPPEVLYHGTTHAAARFIETEGLKKMDRDFVHLSANVKMAVQVGQRRDPKPVIFEVAASRAAQSGILFYPTESGVWLVDAMPAAFLKKIQG</sequence>
<dbReference type="GO" id="GO:0006388">
    <property type="term" value="P:tRNA splicing, via endonucleolytic cleavage and ligation"/>
    <property type="evidence" value="ECO:0007669"/>
    <property type="project" value="UniProtKB-UniRule"/>
</dbReference>
<evidence type="ECO:0000256" key="1">
    <source>
        <dbReference type="ARBA" id="ARBA00009836"/>
    </source>
</evidence>
<dbReference type="EMBL" id="AZFZ01000007">
    <property type="protein sequence ID" value="KRM44991.1"/>
    <property type="molecule type" value="Genomic_DNA"/>
</dbReference>
<evidence type="ECO:0000256" key="4">
    <source>
        <dbReference type="ARBA" id="ARBA00025212"/>
    </source>
</evidence>
<comment type="similarity">
    <text evidence="1 5">Belongs to the KptA/TPT1 family.</text>
</comment>
<protein>
    <recommendedName>
        <fullName evidence="5">Probable RNA 2'-phosphotransferase</fullName>
        <ecNumber evidence="5">2.7.1.-</ecNumber>
    </recommendedName>
</protein>
<comment type="function">
    <text evidence="4 5">Removes the 2'-phosphate from RNA via an intermediate in which the phosphate is ADP-ribosylated by NAD followed by a presumed transesterification to release the RNA and generate ADP-ribose 1''-2''-cyclic phosphate (APPR&gt;P). May function as an ADP-ribosylase.</text>
</comment>
<reference evidence="6 7" key="1">
    <citation type="journal article" date="2015" name="Genome Announc.">
        <title>Expanding the biotechnology potential of lactobacilli through comparative genomics of 213 strains and associated genera.</title>
        <authorList>
            <person name="Sun Z."/>
            <person name="Harris H.M."/>
            <person name="McCann A."/>
            <person name="Guo C."/>
            <person name="Argimon S."/>
            <person name="Zhang W."/>
            <person name="Yang X."/>
            <person name="Jeffery I.B."/>
            <person name="Cooney J.C."/>
            <person name="Kagawa T.F."/>
            <person name="Liu W."/>
            <person name="Song Y."/>
            <person name="Salvetti E."/>
            <person name="Wrobel A."/>
            <person name="Rasinkangas P."/>
            <person name="Parkhill J."/>
            <person name="Rea M.C."/>
            <person name="O'Sullivan O."/>
            <person name="Ritari J."/>
            <person name="Douillard F.P."/>
            <person name="Paul Ross R."/>
            <person name="Yang R."/>
            <person name="Briner A.E."/>
            <person name="Felis G.E."/>
            <person name="de Vos W.M."/>
            <person name="Barrangou R."/>
            <person name="Klaenhammer T.R."/>
            <person name="Caufield P.W."/>
            <person name="Cui Y."/>
            <person name="Zhang H."/>
            <person name="O'Toole P.W."/>
        </authorList>
    </citation>
    <scope>NUCLEOTIDE SEQUENCE [LARGE SCALE GENOMIC DNA]</scope>
    <source>
        <strain evidence="6 7">DSM 18390</strain>
    </source>
</reference>
<evidence type="ECO:0000313" key="6">
    <source>
        <dbReference type="EMBL" id="KRM44991.1"/>
    </source>
</evidence>
<dbReference type="InterPro" id="IPR022928">
    <property type="entry name" value="RNA_2'-PTrans_KptA"/>
</dbReference>
<dbReference type="Gene3D" id="1.10.10.970">
    <property type="entry name" value="RNA 2'-phosphotransferase, Tpt1/KptA family, N-terminal domain"/>
    <property type="match status" value="1"/>
</dbReference>
<dbReference type="PATRIC" id="fig|1423786.4.peg.2759"/>
<accession>A0A0R1YSC5</accession>
<evidence type="ECO:0000256" key="2">
    <source>
        <dbReference type="ARBA" id="ARBA00022679"/>
    </source>
</evidence>
<dbReference type="PANTHER" id="PTHR12684:SF2">
    <property type="entry name" value="TRNA 2'-PHOSPHOTRANSFERASE 1"/>
    <property type="match status" value="1"/>
</dbReference>
<keyword evidence="3 5" id="KW-0520">NAD</keyword>
<dbReference type="Proteomes" id="UP000051010">
    <property type="component" value="Unassembled WGS sequence"/>
</dbReference>
<dbReference type="AlphaFoldDB" id="A0A0R1YSC5"/>
<dbReference type="Gene3D" id="3.20.170.30">
    <property type="match status" value="1"/>
</dbReference>
<evidence type="ECO:0000256" key="3">
    <source>
        <dbReference type="ARBA" id="ARBA00023027"/>
    </source>
</evidence>
<proteinExistence type="inferred from homology"/>
<dbReference type="GO" id="GO:0000215">
    <property type="term" value="F:tRNA 2'-phosphotransferase activity"/>
    <property type="evidence" value="ECO:0007669"/>
    <property type="project" value="TreeGrafter"/>
</dbReference>
<dbReference type="HAMAP" id="MF_00299">
    <property type="entry name" value="KptA"/>
    <property type="match status" value="1"/>
</dbReference>
<dbReference type="PANTHER" id="PTHR12684">
    <property type="entry name" value="PUTATIVE PHOSPHOTRANSFERASE"/>
    <property type="match status" value="1"/>
</dbReference>
<gene>
    <name evidence="5" type="primary">kptA</name>
    <name evidence="6" type="ORF">FD47_GL002637</name>
</gene>
<dbReference type="SUPFAM" id="SSF56399">
    <property type="entry name" value="ADP-ribosylation"/>
    <property type="match status" value="1"/>
</dbReference>
<dbReference type="InterPro" id="IPR042081">
    <property type="entry name" value="RNA_2'-PTrans_C"/>
</dbReference>
<comment type="caution">
    <text evidence="6">The sequence shown here is derived from an EMBL/GenBank/DDBJ whole genome shotgun (WGS) entry which is preliminary data.</text>
</comment>
<evidence type="ECO:0000313" key="7">
    <source>
        <dbReference type="Proteomes" id="UP000051010"/>
    </source>
</evidence>
<keyword evidence="2 5" id="KW-0808">Transferase</keyword>
<dbReference type="InterPro" id="IPR002745">
    <property type="entry name" value="Ptrans_KptA/Tpt1"/>
</dbReference>
<name>A0A0R1YSC5_9LACO</name>